<evidence type="ECO:0000256" key="4">
    <source>
        <dbReference type="SAM" id="Phobius"/>
    </source>
</evidence>
<dbReference type="InterPro" id="IPR043504">
    <property type="entry name" value="Peptidase_S1_PA_chymotrypsin"/>
</dbReference>
<dbReference type="EMBL" id="MN982389">
    <property type="protein sequence ID" value="QIJ56913.1"/>
    <property type="molecule type" value="Genomic_RNA"/>
</dbReference>
<feature type="region of interest" description="Disordered" evidence="3">
    <location>
        <begin position="348"/>
        <end position="373"/>
    </location>
</feature>
<dbReference type="InterPro" id="IPR009003">
    <property type="entry name" value="Peptidase_S1_PA"/>
</dbReference>
<feature type="transmembrane region" description="Helical" evidence="4">
    <location>
        <begin position="129"/>
        <end position="150"/>
    </location>
</feature>
<reference evidence="6" key="1">
    <citation type="journal article" date="2020" name="Viruses">
        <title>New Viral Sequences Identified in the Flavescence Doree Phytoplasma Vector Scaphoideus titanus.</title>
        <authorList>
            <person name="Ottati S."/>
            <person name="Chiapello M."/>
            <person name="Galetto L."/>
            <person name="Bosco D."/>
            <person name="Marzachi C."/>
            <person name="Abba S."/>
        </authorList>
    </citation>
    <scope>NUCLEOTIDE SEQUENCE</scope>
    <source>
        <strain evidence="6">St_USA</strain>
    </source>
</reference>
<keyword evidence="4" id="KW-0472">Membrane</keyword>
<protein>
    <submittedName>
        <fullName evidence="6">Trypsin-like serine protease</fullName>
    </submittedName>
</protein>
<evidence type="ECO:0000256" key="3">
    <source>
        <dbReference type="SAM" id="MobiDB-lite"/>
    </source>
</evidence>
<dbReference type="GO" id="GO:0006508">
    <property type="term" value="P:proteolysis"/>
    <property type="evidence" value="ECO:0007669"/>
    <property type="project" value="UniProtKB-KW"/>
</dbReference>
<feature type="compositionally biased region" description="Basic and acidic residues" evidence="3">
    <location>
        <begin position="487"/>
        <end position="504"/>
    </location>
</feature>
<feature type="domain" description="C2H2-type" evidence="5">
    <location>
        <begin position="522"/>
        <end position="543"/>
    </location>
</feature>
<reference evidence="6" key="2">
    <citation type="submission" date="2020-01" db="EMBL/GenBank/DDBJ databases">
        <authorList>
            <person name="Abba' S."/>
        </authorList>
    </citation>
    <scope>NUCLEOTIDE SEQUENCE</scope>
    <source>
        <strain evidence="6">St_USA</strain>
    </source>
</reference>
<feature type="region of interest" description="Disordered" evidence="3">
    <location>
        <begin position="570"/>
        <end position="592"/>
    </location>
</feature>
<evidence type="ECO:0000256" key="1">
    <source>
        <dbReference type="ARBA" id="ARBA00022670"/>
    </source>
</evidence>
<dbReference type="InterPro" id="IPR013087">
    <property type="entry name" value="Znf_C2H2_type"/>
</dbReference>
<keyword evidence="1 6" id="KW-0645">Protease</keyword>
<proteinExistence type="predicted"/>
<evidence type="ECO:0000313" key="6">
    <source>
        <dbReference type="EMBL" id="QIJ56913.1"/>
    </source>
</evidence>
<keyword evidence="4" id="KW-0812">Transmembrane</keyword>
<keyword evidence="4" id="KW-1133">Transmembrane helix</keyword>
<name>A0A6G7NS61_9VIRU</name>
<feature type="region of interest" description="Disordered" evidence="3">
    <location>
        <begin position="487"/>
        <end position="512"/>
    </location>
</feature>
<keyword evidence="2" id="KW-0378">Hydrolase</keyword>
<dbReference type="PROSITE" id="PS00028">
    <property type="entry name" value="ZINC_FINGER_C2H2_1"/>
    <property type="match status" value="1"/>
</dbReference>
<feature type="transmembrane region" description="Helical" evidence="4">
    <location>
        <begin position="36"/>
        <end position="60"/>
    </location>
</feature>
<dbReference type="SUPFAM" id="SSF50494">
    <property type="entry name" value="Trypsin-like serine proteases"/>
    <property type="match status" value="1"/>
</dbReference>
<organism evidence="6">
    <name type="scientific">Scaphoideus titanus sobemo-like virus 1</name>
    <dbReference type="NCBI Taxonomy" id="2716557"/>
    <lineage>
        <taxon>Viruses</taxon>
        <taxon>Riboviria</taxon>
        <taxon>Orthornavirae</taxon>
        <taxon>Pisuviricota</taxon>
        <taxon>Pisoniviricetes</taxon>
        <taxon>Sobelivirales</taxon>
        <taxon>Solemoviridae</taxon>
        <taxon>Sobemovirus</taxon>
    </lineage>
</organism>
<accession>A0A6G7NS61</accession>
<feature type="compositionally biased region" description="Polar residues" evidence="3">
    <location>
        <begin position="574"/>
        <end position="586"/>
    </location>
</feature>
<evidence type="ECO:0000259" key="5">
    <source>
        <dbReference type="PROSITE" id="PS00028"/>
    </source>
</evidence>
<dbReference type="GO" id="GO:0008233">
    <property type="term" value="F:peptidase activity"/>
    <property type="evidence" value="ECO:0007669"/>
    <property type="project" value="UniProtKB-KW"/>
</dbReference>
<evidence type="ECO:0000256" key="2">
    <source>
        <dbReference type="ARBA" id="ARBA00022801"/>
    </source>
</evidence>
<sequence>MSVNGDEQVLVQGRENTREEFQRVEEEDLLDLMQRWALKALLVLTAVGVAALSVAAAMLLAWRWSMYGVRCVRDVVFGHFSDMYRWLDQYSPSETEEERQEKFLTLRARIKTLIPIQLSMLPTMPQLDWLDLLVFTAVVVLIAGGLYGSLKLSAQFGRQVILRVRGIQLEAMQPGSLFSSAQIPACQIQVMIPGLLSDVHQGYGTRTGDYMVTNAHVVGAFSELILRGPSGRKILMQPSYVKSRLSEDLVYVWLGPSICAQLGAKIAPGSTRSLLPGFATCVGPSGASTGRVSKASIRGKLIYEGSTVPGMSGAPYLIQGVFVGIHQGAAGHSNIGISAEVVKAEAPRLVSKESTHSSSPSTHKSEDPTEQYQSKFSNAWKYEELEKMAADRYSDDSWADFKTDDGFWERDLGFESAKKRPKAACISIAQSDGNTIQVPMSLHSPQEGEQVLDLMPANAVDFLATLREGNIVERVEALEKELSTLRDEVQRKKQAESERVEGRKPLPAPVSGSLGPVQRYPCSHCSHVCKTEDRLERHLTNSHFRLESALAEDTGREGKVVRQGKPFLGRRALSPQSGKNLKSTSPLKAKKALSPSLEESLLRMIESQQNTEILLKRYLQASAGPSSAIMQS</sequence>
<dbReference type="Gene3D" id="2.40.10.10">
    <property type="entry name" value="Trypsin-like serine proteases"/>
    <property type="match status" value="2"/>
</dbReference>